<dbReference type="InterPro" id="IPR006315">
    <property type="entry name" value="OM_autotransptr_brl_dom"/>
</dbReference>
<dbReference type="InterPro" id="IPR005546">
    <property type="entry name" value="Autotransporte_beta"/>
</dbReference>
<dbReference type="Pfam" id="PF03797">
    <property type="entry name" value="Autotransporter"/>
    <property type="match status" value="1"/>
</dbReference>
<dbReference type="OrthoDB" id="9780507at2"/>
<protein>
    <submittedName>
        <fullName evidence="2">Outer membrane autotransporter barrel domain-containing protein</fullName>
    </submittedName>
</protein>
<dbReference type="NCBIfam" id="TIGR01414">
    <property type="entry name" value="autotrans_barl"/>
    <property type="match status" value="1"/>
</dbReference>
<dbReference type="SMART" id="SM00869">
    <property type="entry name" value="Autotransporter"/>
    <property type="match status" value="1"/>
</dbReference>
<dbReference type="Gene3D" id="2.40.128.130">
    <property type="entry name" value="Autotransporter beta-domain"/>
    <property type="match status" value="1"/>
</dbReference>
<dbReference type="InterPro" id="IPR036709">
    <property type="entry name" value="Autotransporte_beta_dom_sf"/>
</dbReference>
<proteinExistence type="predicted"/>
<evidence type="ECO:0000313" key="2">
    <source>
        <dbReference type="EMBL" id="SIT04917.1"/>
    </source>
</evidence>
<name>A0A1N7P2Z8_9GAMM</name>
<dbReference type="SUPFAM" id="SSF103515">
    <property type="entry name" value="Autotransporter"/>
    <property type="match status" value="1"/>
</dbReference>
<dbReference type="STRING" id="619304.SAMN05421760_11274"/>
<evidence type="ECO:0000313" key="3">
    <source>
        <dbReference type="Proteomes" id="UP000185999"/>
    </source>
</evidence>
<accession>A0A1N7P2Z8</accession>
<dbReference type="Proteomes" id="UP000185999">
    <property type="component" value="Unassembled WGS sequence"/>
</dbReference>
<gene>
    <name evidence="2" type="ORF">SAMN05421760_11274</name>
</gene>
<sequence>MRNLQLVESMLVIPEQSIANSQIMLGIKPIVSAVAVAMLSMGAAQAQASPYPICGSVSDSQTTTHQVTSSCTVTSGGAIDVIGDNAVLVYSGNENSTSITNSGQITGTTGIYVEDTSPGYSTTVYNTGTIAGTSYAVNRAVGESAQDISIYNSEGGQIIGNIVATDIVNYDSGTVTLKSNVDLNDIRNSGGSASARLSRDFYGESGSTLRIAIVSTSGEMDYSYLQAANASLDGNTTLDVDVKSSSGLSLGQEFYVIRAPGMTDLFDQVTDNSAMFNFEQRLNTSTGLDGGIYIDSVRALSAFQASGKNAGSALDSGAPGLAGVVTALGQLSTTQQVSDGVSQTEPLSGVSQATGNALQGSNRVIQARQEGQNGRSSGDDLMTDKHAWVKPFGSWTNQDDHKGVSGYEASSYGIVVGADAEVSDASRFGIAFAYANSNVDSNSSVAPQSADVNSYQLVAYGSHSLNESTDINFQADIGRHDNEGLRQIALMNTTAKSDYTSWSAHVGAGLSRTYTLTEQTTLTPAVRADYTRIRAQSYTETGAGALNLAVNSNDSEELILGLNGKLVHAFSDQSSFTAKLGVGYDVMDQDTSITSAFAGAPSASFVTAGLESSPWLVRGGVGFVNKVSDSVELSANYDVEVRQNFDNQTASVNLRWLF</sequence>
<dbReference type="GO" id="GO:0019867">
    <property type="term" value="C:outer membrane"/>
    <property type="evidence" value="ECO:0007669"/>
    <property type="project" value="InterPro"/>
</dbReference>
<organism evidence="2 3">
    <name type="scientific">Neptunomonas antarctica</name>
    <dbReference type="NCBI Taxonomy" id="619304"/>
    <lineage>
        <taxon>Bacteria</taxon>
        <taxon>Pseudomonadati</taxon>
        <taxon>Pseudomonadota</taxon>
        <taxon>Gammaproteobacteria</taxon>
        <taxon>Oceanospirillales</taxon>
        <taxon>Oceanospirillaceae</taxon>
        <taxon>Neptunomonas</taxon>
    </lineage>
</organism>
<feature type="domain" description="Autotransporter" evidence="1">
    <location>
        <begin position="380"/>
        <end position="658"/>
    </location>
</feature>
<dbReference type="AlphaFoldDB" id="A0A1N7P2Z8"/>
<dbReference type="PROSITE" id="PS51208">
    <property type="entry name" value="AUTOTRANSPORTER"/>
    <property type="match status" value="1"/>
</dbReference>
<keyword evidence="3" id="KW-1185">Reference proteome</keyword>
<reference evidence="3" key="1">
    <citation type="submission" date="2017-01" db="EMBL/GenBank/DDBJ databases">
        <authorList>
            <person name="Varghese N."/>
            <person name="Submissions S."/>
        </authorList>
    </citation>
    <scope>NUCLEOTIDE SEQUENCE [LARGE SCALE GENOMIC DNA]</scope>
    <source>
        <strain evidence="3">DSM 22306</strain>
    </source>
</reference>
<dbReference type="EMBL" id="FTOE01000012">
    <property type="protein sequence ID" value="SIT04917.1"/>
    <property type="molecule type" value="Genomic_DNA"/>
</dbReference>
<dbReference type="RefSeq" id="WP_054342000.1">
    <property type="nucleotide sequence ID" value="NZ_FTOE01000012.1"/>
</dbReference>
<evidence type="ECO:0000259" key="1">
    <source>
        <dbReference type="PROSITE" id="PS51208"/>
    </source>
</evidence>